<dbReference type="InterPro" id="IPR036739">
    <property type="entry name" value="SLC41_membr_dom_sf"/>
</dbReference>
<proteinExistence type="inferred from homology"/>
<accession>A0ABP8Z4A4</accession>
<dbReference type="EMBL" id="BAABIE010000005">
    <property type="protein sequence ID" value="GAA4746016.1"/>
    <property type="molecule type" value="Genomic_DNA"/>
</dbReference>
<dbReference type="PANTHER" id="PTHR43773:SF1">
    <property type="entry name" value="MAGNESIUM TRANSPORTER MGTE"/>
    <property type="match status" value="1"/>
</dbReference>
<dbReference type="SUPFAM" id="SSF54631">
    <property type="entry name" value="CBS-domain pair"/>
    <property type="match status" value="1"/>
</dbReference>
<evidence type="ECO:0000256" key="3">
    <source>
        <dbReference type="ARBA" id="ARBA00022448"/>
    </source>
</evidence>
<feature type="domain" description="CBS" evidence="10">
    <location>
        <begin position="136"/>
        <end position="199"/>
    </location>
</feature>
<dbReference type="Gene3D" id="1.25.60.10">
    <property type="entry name" value="MgtE N-terminal domain-like"/>
    <property type="match status" value="1"/>
</dbReference>
<keyword evidence="12" id="KW-1185">Reference proteome</keyword>
<evidence type="ECO:0000256" key="2">
    <source>
        <dbReference type="ARBA" id="ARBA00009749"/>
    </source>
</evidence>
<keyword evidence="6 9" id="KW-1133">Transmembrane helix</keyword>
<dbReference type="CDD" id="cd04606">
    <property type="entry name" value="CBS_pair_Mg_transporter"/>
    <property type="match status" value="1"/>
</dbReference>
<feature type="transmembrane region" description="Helical" evidence="9">
    <location>
        <begin position="386"/>
        <end position="405"/>
    </location>
</feature>
<feature type="transmembrane region" description="Helical" evidence="9">
    <location>
        <begin position="359"/>
        <end position="380"/>
    </location>
</feature>
<dbReference type="SMART" id="SM00116">
    <property type="entry name" value="CBS"/>
    <property type="match status" value="2"/>
</dbReference>
<feature type="transmembrane region" description="Helical" evidence="9">
    <location>
        <begin position="417"/>
        <end position="439"/>
    </location>
</feature>
<gene>
    <name evidence="11" type="primary">mgtE</name>
    <name evidence="11" type="ORF">GCM10023217_14350</name>
</gene>
<comment type="subunit">
    <text evidence="9">Homodimer.</text>
</comment>
<dbReference type="Proteomes" id="UP001500822">
    <property type="component" value="Unassembled WGS sequence"/>
</dbReference>
<dbReference type="Gene3D" id="3.10.580.10">
    <property type="entry name" value="CBS-domain"/>
    <property type="match status" value="1"/>
</dbReference>
<protein>
    <recommendedName>
        <fullName evidence="9">Magnesium transporter MgtE</fullName>
    </recommendedName>
</protein>
<evidence type="ECO:0000256" key="6">
    <source>
        <dbReference type="ARBA" id="ARBA00022989"/>
    </source>
</evidence>
<comment type="caution">
    <text evidence="9">Lacks conserved residue(s) required for the propagation of feature annotation.</text>
</comment>
<evidence type="ECO:0000256" key="5">
    <source>
        <dbReference type="ARBA" id="ARBA00022842"/>
    </source>
</evidence>
<dbReference type="SUPFAM" id="SSF158791">
    <property type="entry name" value="MgtE N-terminal domain-like"/>
    <property type="match status" value="1"/>
</dbReference>
<organism evidence="11 12">
    <name type="scientific">Gordonia alkaliphila</name>
    <dbReference type="NCBI Taxonomy" id="1053547"/>
    <lineage>
        <taxon>Bacteria</taxon>
        <taxon>Bacillati</taxon>
        <taxon>Actinomycetota</taxon>
        <taxon>Actinomycetes</taxon>
        <taxon>Mycobacteriales</taxon>
        <taxon>Gordoniaceae</taxon>
        <taxon>Gordonia</taxon>
    </lineage>
</organism>
<evidence type="ECO:0000256" key="4">
    <source>
        <dbReference type="ARBA" id="ARBA00022692"/>
    </source>
</evidence>
<keyword evidence="7 9" id="KW-0472">Membrane</keyword>
<reference evidence="12" key="1">
    <citation type="journal article" date="2019" name="Int. J. Syst. Evol. Microbiol.">
        <title>The Global Catalogue of Microorganisms (GCM) 10K type strain sequencing project: providing services to taxonomists for standard genome sequencing and annotation.</title>
        <authorList>
            <consortium name="The Broad Institute Genomics Platform"/>
            <consortium name="The Broad Institute Genome Sequencing Center for Infectious Disease"/>
            <person name="Wu L."/>
            <person name="Ma J."/>
        </authorList>
    </citation>
    <scope>NUCLEOTIDE SEQUENCE [LARGE SCALE GENOMIC DNA]</scope>
    <source>
        <strain evidence="12">JCM 18077</strain>
    </source>
</reference>
<dbReference type="InterPro" id="IPR038076">
    <property type="entry name" value="MgtE_N_sf"/>
</dbReference>
<comment type="similarity">
    <text evidence="2 9">Belongs to the SLC41A transporter family.</text>
</comment>
<dbReference type="InterPro" id="IPR000644">
    <property type="entry name" value="CBS_dom"/>
</dbReference>
<keyword evidence="3 9" id="KW-0813">Transport</keyword>
<keyword evidence="4 9" id="KW-0812">Transmembrane</keyword>
<evidence type="ECO:0000313" key="12">
    <source>
        <dbReference type="Proteomes" id="UP001500822"/>
    </source>
</evidence>
<keyword evidence="9" id="KW-0479">Metal-binding</keyword>
<feature type="transmembrane region" description="Helical" evidence="9">
    <location>
        <begin position="283"/>
        <end position="303"/>
    </location>
</feature>
<dbReference type="SUPFAM" id="SSF161093">
    <property type="entry name" value="MgtE membrane domain-like"/>
    <property type="match status" value="1"/>
</dbReference>
<dbReference type="InterPro" id="IPR006668">
    <property type="entry name" value="Mg_transptr_MgtE_intracell_dom"/>
</dbReference>
<dbReference type="Pfam" id="PF00571">
    <property type="entry name" value="CBS"/>
    <property type="match status" value="2"/>
</dbReference>
<dbReference type="Gene3D" id="1.10.357.20">
    <property type="entry name" value="SLC41 divalent cation transporters, integral membrane domain"/>
    <property type="match status" value="1"/>
</dbReference>
<dbReference type="NCBIfam" id="TIGR00400">
    <property type="entry name" value="mgtE"/>
    <property type="match status" value="1"/>
</dbReference>
<evidence type="ECO:0000313" key="11">
    <source>
        <dbReference type="EMBL" id="GAA4746016.1"/>
    </source>
</evidence>
<dbReference type="Pfam" id="PF01769">
    <property type="entry name" value="MgtE"/>
    <property type="match status" value="1"/>
</dbReference>
<evidence type="ECO:0000256" key="9">
    <source>
        <dbReference type="RuleBase" id="RU362011"/>
    </source>
</evidence>
<dbReference type="Pfam" id="PF03448">
    <property type="entry name" value="MgtE_N"/>
    <property type="match status" value="1"/>
</dbReference>
<keyword evidence="9" id="KW-1003">Cell membrane</keyword>
<dbReference type="InterPro" id="IPR006669">
    <property type="entry name" value="MgtE_transporter"/>
</dbReference>
<keyword evidence="8" id="KW-0129">CBS domain</keyword>
<keyword evidence="5 9" id="KW-0460">Magnesium</keyword>
<comment type="function">
    <text evidence="9">Acts as a magnesium transporter.</text>
</comment>
<evidence type="ECO:0000256" key="1">
    <source>
        <dbReference type="ARBA" id="ARBA00004141"/>
    </source>
</evidence>
<name>A0ABP8Z4A4_9ACTN</name>
<evidence type="ECO:0000259" key="10">
    <source>
        <dbReference type="PROSITE" id="PS51371"/>
    </source>
</evidence>
<dbReference type="SMART" id="SM00924">
    <property type="entry name" value="MgtE_N"/>
    <property type="match status" value="1"/>
</dbReference>
<dbReference type="PROSITE" id="PS51371">
    <property type="entry name" value="CBS"/>
    <property type="match status" value="1"/>
</dbReference>
<dbReference type="PANTHER" id="PTHR43773">
    <property type="entry name" value="MAGNESIUM TRANSPORTER MGTE"/>
    <property type="match status" value="1"/>
</dbReference>
<evidence type="ECO:0000256" key="8">
    <source>
        <dbReference type="PROSITE-ProRule" id="PRU00703"/>
    </source>
</evidence>
<comment type="caution">
    <text evidence="11">The sequence shown here is derived from an EMBL/GenBank/DDBJ whole genome shotgun (WGS) entry which is preliminary data.</text>
</comment>
<dbReference type="InterPro" id="IPR006667">
    <property type="entry name" value="SLC41_membr_dom"/>
</dbReference>
<dbReference type="RefSeq" id="WP_345312952.1">
    <property type="nucleotide sequence ID" value="NZ_BAABIE010000005.1"/>
</dbReference>
<dbReference type="InterPro" id="IPR046342">
    <property type="entry name" value="CBS_dom_sf"/>
</dbReference>
<evidence type="ECO:0000256" key="7">
    <source>
        <dbReference type="ARBA" id="ARBA00023136"/>
    </source>
</evidence>
<comment type="subcellular location">
    <subcellularLocation>
        <location evidence="9">Cell membrane</location>
        <topology evidence="9">Multi-pass membrane protein</topology>
    </subcellularLocation>
    <subcellularLocation>
        <location evidence="1">Membrane</location>
        <topology evidence="1">Multi-pass membrane protein</topology>
    </subcellularLocation>
</comment>
<sequence>MPATGILRTLEQNLRDERLSDASAQMSQLAHQDVAALLEQMPPNLRTIGFRLLSKDLAVEVFDHFDAETQVEVIDELGSAQVAQAFDNLEPEDRAELLDELPASVAKELVRTLSPQERELTAVVLGFPRKSVGRRMSPEFIHAFADDTAAEVLDRVRARGHQVSSIYIVPVVDRSRRLLSVVSLRDLLLADPDELVGPIGKTPIFAHALADAEATADRCVDRGISAMPVVDAEERLVGVLTLDDAIEIVDAARDEDEARAGAREPLRESYLLASVFAITRSRVVWLFVLAVSAILTVNVLEFFEGTLEQRVALALFIPLLTGIGGNTGSQAATTVTRALAIGEVGPRDVARVAGKEIRVGFTMGAALGLVGFGVATAVYGMDIGTVIGLTILAVCTMAATVGGLMPLLAKTVRVDPAVFSTPFISTFCDATGLIIYFMIAKTVLGI</sequence>